<accession>A0A518CSM9</accession>
<dbReference type="EC" id="3.1.3.27" evidence="3"/>
<dbReference type="CDD" id="cd06971">
    <property type="entry name" value="PgpA"/>
    <property type="match status" value="1"/>
</dbReference>
<dbReference type="Pfam" id="PF04608">
    <property type="entry name" value="PgpA"/>
    <property type="match status" value="1"/>
</dbReference>
<reference evidence="3 4" key="1">
    <citation type="submission" date="2019-02" db="EMBL/GenBank/DDBJ databases">
        <title>Deep-cultivation of Planctomycetes and their phenomic and genomic characterization uncovers novel biology.</title>
        <authorList>
            <person name="Wiegand S."/>
            <person name="Jogler M."/>
            <person name="Boedeker C."/>
            <person name="Pinto D."/>
            <person name="Vollmers J."/>
            <person name="Rivas-Marin E."/>
            <person name="Kohn T."/>
            <person name="Peeters S.H."/>
            <person name="Heuer A."/>
            <person name="Rast P."/>
            <person name="Oberbeckmann S."/>
            <person name="Bunk B."/>
            <person name="Jeske O."/>
            <person name="Meyerdierks A."/>
            <person name="Storesund J.E."/>
            <person name="Kallscheuer N."/>
            <person name="Luecker S."/>
            <person name="Lage O.M."/>
            <person name="Pohl T."/>
            <person name="Merkel B.J."/>
            <person name="Hornburger P."/>
            <person name="Mueller R.-W."/>
            <person name="Bruemmer F."/>
            <person name="Labrenz M."/>
            <person name="Spormann A.M."/>
            <person name="Op den Camp H."/>
            <person name="Overmann J."/>
            <person name="Amann R."/>
            <person name="Jetten M.S.M."/>
            <person name="Mascher T."/>
            <person name="Medema M.H."/>
            <person name="Devos D.P."/>
            <person name="Kaster A.-K."/>
            <person name="Ovreas L."/>
            <person name="Rohde M."/>
            <person name="Galperin M.Y."/>
            <person name="Jogler C."/>
        </authorList>
    </citation>
    <scope>NUCLEOTIDE SEQUENCE [LARGE SCALE GENOMIC DNA]</scope>
    <source>
        <strain evidence="3 4">Pla110</strain>
    </source>
</reference>
<evidence type="ECO:0000313" key="3">
    <source>
        <dbReference type="EMBL" id="QDU82233.1"/>
    </source>
</evidence>
<protein>
    <submittedName>
        <fullName evidence="3">Phosphatidylglycerophosphatase A</fullName>
        <ecNumber evidence="3">3.1.3.27</ecNumber>
    </submittedName>
</protein>
<dbReference type="InterPro" id="IPR026037">
    <property type="entry name" value="PgpA"/>
</dbReference>
<organism evidence="3 4">
    <name type="scientific">Polystyrenella longa</name>
    <dbReference type="NCBI Taxonomy" id="2528007"/>
    <lineage>
        <taxon>Bacteria</taxon>
        <taxon>Pseudomonadati</taxon>
        <taxon>Planctomycetota</taxon>
        <taxon>Planctomycetia</taxon>
        <taxon>Planctomycetales</taxon>
        <taxon>Planctomycetaceae</taxon>
        <taxon>Polystyrenella</taxon>
    </lineage>
</organism>
<dbReference type="AlphaFoldDB" id="A0A518CSM9"/>
<dbReference type="SUPFAM" id="SSF101307">
    <property type="entry name" value="YutG-like"/>
    <property type="match status" value="1"/>
</dbReference>
<dbReference type="Proteomes" id="UP000317178">
    <property type="component" value="Chromosome"/>
</dbReference>
<dbReference type="GO" id="GO:0006629">
    <property type="term" value="P:lipid metabolic process"/>
    <property type="evidence" value="ECO:0007669"/>
    <property type="project" value="InterPro"/>
</dbReference>
<name>A0A518CSM9_9PLAN</name>
<feature type="domain" description="YutG/PgpA" evidence="2">
    <location>
        <begin position="23"/>
        <end position="164"/>
    </location>
</feature>
<dbReference type="InterPro" id="IPR036681">
    <property type="entry name" value="PgpA-like_sf"/>
</dbReference>
<gene>
    <name evidence="3" type="primary">pgpA</name>
    <name evidence="3" type="ORF">Pla110_39880</name>
</gene>
<keyword evidence="3" id="KW-0378">Hydrolase</keyword>
<sequence length="180" mass="20305">MFMSGSPLNPPPLLWSDKLVLWFGRGFGSGQVWVAPGTFGTLAAFPLIWLLKLAVGEGSYSLSIYYAVATFYFLIGIPICRRCEQLLGKEDPGEIVIDEIAAMLLLFGPLDLDRLNIVTGFVFFRLFDVKKPWPVSWADRRKDPFGIMLDDVLAALYTAGCIWLTQRFIGPEIFDRFSHF</sequence>
<dbReference type="PIRSF" id="PIRSF006162">
    <property type="entry name" value="PgpA"/>
    <property type="match status" value="1"/>
</dbReference>
<keyword evidence="1" id="KW-0472">Membrane</keyword>
<dbReference type="PANTHER" id="PTHR36305:SF1">
    <property type="entry name" value="PHOSPHATIDYLGLYCEROPHOSPHATASE A"/>
    <property type="match status" value="1"/>
</dbReference>
<keyword evidence="1" id="KW-0812">Transmembrane</keyword>
<keyword evidence="1" id="KW-1133">Transmembrane helix</keyword>
<evidence type="ECO:0000313" key="4">
    <source>
        <dbReference type="Proteomes" id="UP000317178"/>
    </source>
</evidence>
<feature type="transmembrane region" description="Helical" evidence="1">
    <location>
        <begin position="32"/>
        <end position="51"/>
    </location>
</feature>
<proteinExistence type="predicted"/>
<dbReference type="InterPro" id="IPR007686">
    <property type="entry name" value="YutG/PgpA"/>
</dbReference>
<evidence type="ECO:0000259" key="2">
    <source>
        <dbReference type="Pfam" id="PF04608"/>
    </source>
</evidence>
<dbReference type="EMBL" id="CP036281">
    <property type="protein sequence ID" value="QDU82233.1"/>
    <property type="molecule type" value="Genomic_DNA"/>
</dbReference>
<dbReference type="KEGG" id="plon:Pla110_39880"/>
<keyword evidence="4" id="KW-1185">Reference proteome</keyword>
<evidence type="ECO:0000256" key="1">
    <source>
        <dbReference type="SAM" id="Phobius"/>
    </source>
</evidence>
<dbReference type="OrthoDB" id="9804091at2"/>
<dbReference type="PANTHER" id="PTHR36305">
    <property type="entry name" value="PHOSPHATIDYLGLYCEROPHOSPHATASE A"/>
    <property type="match status" value="1"/>
</dbReference>
<feature type="transmembrane region" description="Helical" evidence="1">
    <location>
        <begin position="63"/>
        <end position="80"/>
    </location>
</feature>
<dbReference type="GO" id="GO:0008962">
    <property type="term" value="F:phosphatidylglycerophosphatase activity"/>
    <property type="evidence" value="ECO:0007669"/>
    <property type="project" value="UniProtKB-EC"/>
</dbReference>